<feature type="signal peptide" evidence="2">
    <location>
        <begin position="1"/>
        <end position="23"/>
    </location>
</feature>
<evidence type="ECO:0000313" key="3">
    <source>
        <dbReference type="WBParaSite" id="HDID_0000832201-mRNA-1"/>
    </source>
</evidence>
<dbReference type="AlphaFoldDB" id="A0A0R3SSN0"/>
<proteinExistence type="predicted"/>
<feature type="compositionally biased region" description="Basic and acidic residues" evidence="1">
    <location>
        <begin position="187"/>
        <end position="200"/>
    </location>
</feature>
<accession>A0A0R3SSN0</accession>
<feature type="region of interest" description="Disordered" evidence="1">
    <location>
        <begin position="56"/>
        <end position="76"/>
    </location>
</feature>
<dbReference type="STRING" id="6216.A0A0R3SSN0"/>
<organism evidence="3">
    <name type="scientific">Hymenolepis diminuta</name>
    <name type="common">Rat tapeworm</name>
    <dbReference type="NCBI Taxonomy" id="6216"/>
    <lineage>
        <taxon>Eukaryota</taxon>
        <taxon>Metazoa</taxon>
        <taxon>Spiralia</taxon>
        <taxon>Lophotrochozoa</taxon>
        <taxon>Platyhelminthes</taxon>
        <taxon>Cestoda</taxon>
        <taxon>Eucestoda</taxon>
        <taxon>Cyclophyllidea</taxon>
        <taxon>Hymenolepididae</taxon>
        <taxon>Hymenolepis</taxon>
    </lineage>
</organism>
<evidence type="ECO:0000256" key="2">
    <source>
        <dbReference type="SAM" id="SignalP"/>
    </source>
</evidence>
<reference evidence="3" key="1">
    <citation type="submission" date="2017-02" db="UniProtKB">
        <authorList>
            <consortium name="WormBaseParasite"/>
        </authorList>
    </citation>
    <scope>IDENTIFICATION</scope>
</reference>
<protein>
    <submittedName>
        <fullName evidence="3">Copper transporter</fullName>
    </submittedName>
</protein>
<evidence type="ECO:0000256" key="1">
    <source>
        <dbReference type="SAM" id="MobiDB-lite"/>
    </source>
</evidence>
<feature type="chain" id="PRO_5006448431" evidence="2">
    <location>
        <begin position="24"/>
        <end position="200"/>
    </location>
</feature>
<name>A0A0R3SSN0_HYMDI</name>
<keyword evidence="2" id="KW-0732">Signal</keyword>
<sequence>LIGALYSLVGLALLSMCFELMKEEFVDKVRWIGRSLRIVTKTENDEMEVVEEIREGGDFDKETTGGELRPDSHHEISSTADDLGLFESVGVVSSTKSNGCYDYCHSKDLGNSSPKMKKPVCVLRKHKGHCSVRSRTAKQQMSKRNASTRGIENDINLVEDGELEIATVDSYFGGEDNEAFGGDMDYDDKGMGDNKSIKKP</sequence>
<dbReference type="WBParaSite" id="HDID_0000832201-mRNA-1">
    <property type="protein sequence ID" value="HDID_0000832201-mRNA-1"/>
    <property type="gene ID" value="HDID_0000832201"/>
</dbReference>
<feature type="region of interest" description="Disordered" evidence="1">
    <location>
        <begin position="176"/>
        <end position="200"/>
    </location>
</feature>